<dbReference type="Gene3D" id="1.10.10.60">
    <property type="entry name" value="Homeodomain-like"/>
    <property type="match status" value="1"/>
</dbReference>
<dbReference type="GO" id="GO:0000978">
    <property type="term" value="F:RNA polymerase II cis-regulatory region sequence-specific DNA binding"/>
    <property type="evidence" value="ECO:0007669"/>
    <property type="project" value="TreeGrafter"/>
</dbReference>
<evidence type="ECO:0000256" key="7">
    <source>
        <dbReference type="PROSITE-ProRule" id="PRU00108"/>
    </source>
</evidence>
<keyword evidence="3 7" id="KW-0238">DNA-binding</keyword>
<protein>
    <submittedName>
        <fullName evidence="12">Homeobox even-skipped-like protein protein 2</fullName>
    </submittedName>
</protein>
<dbReference type="PROSITE" id="PS00027">
    <property type="entry name" value="HOMEOBOX_1"/>
    <property type="match status" value="1"/>
</dbReference>
<evidence type="ECO:0000256" key="9">
    <source>
        <dbReference type="SAM" id="MobiDB-lite"/>
    </source>
</evidence>
<dbReference type="OrthoDB" id="6159439at2759"/>
<evidence type="ECO:0000256" key="5">
    <source>
        <dbReference type="ARBA" id="ARBA00023242"/>
    </source>
</evidence>
<keyword evidence="10" id="KW-0472">Membrane</keyword>
<dbReference type="EMBL" id="GL445059">
    <property type="protein sequence ID" value="EFN60228.1"/>
    <property type="molecule type" value="Genomic_DNA"/>
</dbReference>
<dbReference type="PRINTS" id="PR00024">
    <property type="entry name" value="HOMEOBOX"/>
</dbReference>
<dbReference type="OMA" id="FHRENYV"/>
<evidence type="ECO:0000256" key="3">
    <source>
        <dbReference type="ARBA" id="ARBA00023125"/>
    </source>
</evidence>
<keyword evidence="2" id="KW-0217">Developmental protein</keyword>
<feature type="transmembrane region" description="Helical" evidence="10">
    <location>
        <begin position="145"/>
        <end position="169"/>
    </location>
</feature>
<evidence type="ECO:0000256" key="10">
    <source>
        <dbReference type="SAM" id="Phobius"/>
    </source>
</evidence>
<evidence type="ECO:0000256" key="8">
    <source>
        <dbReference type="RuleBase" id="RU000682"/>
    </source>
</evidence>
<feature type="domain" description="Homeobox" evidence="11">
    <location>
        <begin position="82"/>
        <end position="142"/>
    </location>
</feature>
<feature type="region of interest" description="Disordered" evidence="9">
    <location>
        <begin position="1"/>
        <end position="82"/>
    </location>
</feature>
<keyword evidence="4 7" id="KW-0371">Homeobox</keyword>
<dbReference type="InterPro" id="IPR009057">
    <property type="entry name" value="Homeodomain-like_sf"/>
</dbReference>
<accession>E2B253</accession>
<dbReference type="InterPro" id="IPR020479">
    <property type="entry name" value="HD_metazoa"/>
</dbReference>
<dbReference type="GO" id="GO:0000981">
    <property type="term" value="F:DNA-binding transcription factor activity, RNA polymerase II-specific"/>
    <property type="evidence" value="ECO:0007669"/>
    <property type="project" value="InterPro"/>
</dbReference>
<dbReference type="KEGG" id="cfo:105258444"/>
<dbReference type="PROSITE" id="PS50071">
    <property type="entry name" value="HOMEOBOX_2"/>
    <property type="match status" value="1"/>
</dbReference>
<comment type="subcellular location">
    <subcellularLocation>
        <location evidence="1 7 8">Nucleus</location>
    </subcellularLocation>
</comment>
<feature type="compositionally biased region" description="Polar residues" evidence="9">
    <location>
        <begin position="277"/>
        <end position="293"/>
    </location>
</feature>
<evidence type="ECO:0000256" key="1">
    <source>
        <dbReference type="ARBA" id="ARBA00004123"/>
    </source>
</evidence>
<dbReference type="PANTHER" id="PTHR46294">
    <property type="entry name" value="SEGMENTATION PROTEIN EVEN-SKIPPED"/>
    <property type="match status" value="1"/>
</dbReference>
<organism evidence="13">
    <name type="scientific">Camponotus floridanus</name>
    <name type="common">Florida carpenter ant</name>
    <dbReference type="NCBI Taxonomy" id="104421"/>
    <lineage>
        <taxon>Eukaryota</taxon>
        <taxon>Metazoa</taxon>
        <taxon>Ecdysozoa</taxon>
        <taxon>Arthropoda</taxon>
        <taxon>Hexapoda</taxon>
        <taxon>Insecta</taxon>
        <taxon>Pterygota</taxon>
        <taxon>Neoptera</taxon>
        <taxon>Endopterygota</taxon>
        <taxon>Hymenoptera</taxon>
        <taxon>Apocrita</taxon>
        <taxon>Aculeata</taxon>
        <taxon>Formicoidea</taxon>
        <taxon>Formicidae</taxon>
        <taxon>Formicinae</taxon>
        <taxon>Camponotus</taxon>
    </lineage>
</organism>
<keyword evidence="13" id="KW-1185">Reference proteome</keyword>
<dbReference type="InterPro" id="IPR001356">
    <property type="entry name" value="HD"/>
</dbReference>
<feature type="compositionally biased region" description="Low complexity" evidence="9">
    <location>
        <begin position="364"/>
        <end position="386"/>
    </location>
</feature>
<evidence type="ECO:0000313" key="13">
    <source>
        <dbReference type="Proteomes" id="UP000000311"/>
    </source>
</evidence>
<sequence length="397" mass="43678">MHSTYNSEDYEHEQKEDVADDDTIVVDLGPYGYSPPSKVSTSPTENESPILHKDQQHHVQSNHQHHQQQQSQQQQTPNPPVDTVRRYRTAFTREQLARLEKEFNRENYVSRPRRCELATQLSLPESTIKVWFQNRRMKDKRQRMAFTWPFTVCSHPAFATLIAAASGALSPYHSAIPSIPATAHLAPSATPYASAAATYYARYSPYPSISALHRPHPRAAAAPYPAHSHVLHPHPAHLPLQFGLGVPTVGSNAFPPVSNPPPTTITYGPPLLPSELSPVNSDTSSECESCAGNQPQPQHVVHPHHSHHSPRHSHHVTSGIPVQPQRDRVIGAEQSTKLPALNGMNVPASISFISEGLYNLSTTSPLSTSISTPTTTTAAAPVSASTNKPELFQPYKK</sequence>
<evidence type="ECO:0000259" key="11">
    <source>
        <dbReference type="PROSITE" id="PS50071"/>
    </source>
</evidence>
<proteinExistence type="inferred from homology"/>
<comment type="similarity">
    <text evidence="6">Belongs to the even-skipped homeobox family.</text>
</comment>
<keyword evidence="10" id="KW-0812">Transmembrane</keyword>
<feature type="compositionally biased region" description="Polar residues" evidence="9">
    <location>
        <begin position="37"/>
        <end position="47"/>
    </location>
</feature>
<dbReference type="InterPro" id="IPR052002">
    <property type="entry name" value="Even-skipped_HD"/>
</dbReference>
<dbReference type="AlphaFoldDB" id="E2B253"/>
<dbReference type="SMART" id="SM00389">
    <property type="entry name" value="HOX"/>
    <property type="match status" value="1"/>
</dbReference>
<feature type="region of interest" description="Disordered" evidence="9">
    <location>
        <begin position="364"/>
        <end position="397"/>
    </location>
</feature>
<name>E2B253_CAMFO</name>
<gene>
    <name evidence="12" type="ORF">EAG_00966</name>
</gene>
<dbReference type="InterPro" id="IPR017970">
    <property type="entry name" value="Homeobox_CS"/>
</dbReference>
<evidence type="ECO:0000256" key="6">
    <source>
        <dbReference type="ARBA" id="ARBA00038449"/>
    </source>
</evidence>
<keyword evidence="5 7" id="KW-0539">Nucleus</keyword>
<dbReference type="SUPFAM" id="SSF46689">
    <property type="entry name" value="Homeodomain-like"/>
    <property type="match status" value="1"/>
</dbReference>
<feature type="compositionally biased region" description="Low complexity" evidence="9">
    <location>
        <begin position="58"/>
        <end position="75"/>
    </location>
</feature>
<reference evidence="12 13" key="1">
    <citation type="journal article" date="2010" name="Science">
        <title>Genomic comparison of the ants Camponotus floridanus and Harpegnathos saltator.</title>
        <authorList>
            <person name="Bonasio R."/>
            <person name="Zhang G."/>
            <person name="Ye C."/>
            <person name="Mutti N.S."/>
            <person name="Fang X."/>
            <person name="Qin N."/>
            <person name="Donahue G."/>
            <person name="Yang P."/>
            <person name="Li Q."/>
            <person name="Li C."/>
            <person name="Zhang P."/>
            <person name="Huang Z."/>
            <person name="Berger S.L."/>
            <person name="Reinberg D."/>
            <person name="Wang J."/>
            <person name="Liebig J."/>
        </authorList>
    </citation>
    <scope>NUCLEOTIDE SEQUENCE [LARGE SCALE GENOMIC DNA]</scope>
    <source>
        <strain evidence="13">C129</strain>
    </source>
</reference>
<dbReference type="Proteomes" id="UP000000311">
    <property type="component" value="Unassembled WGS sequence"/>
</dbReference>
<evidence type="ECO:0000256" key="4">
    <source>
        <dbReference type="ARBA" id="ARBA00023155"/>
    </source>
</evidence>
<dbReference type="PANTHER" id="PTHR46294:SF4">
    <property type="entry name" value="SEGMENTATION PROTEIN EVEN-SKIPPED"/>
    <property type="match status" value="1"/>
</dbReference>
<dbReference type="Pfam" id="PF00046">
    <property type="entry name" value="Homeodomain"/>
    <property type="match status" value="1"/>
</dbReference>
<feature type="DNA-binding region" description="Homeobox" evidence="7">
    <location>
        <begin position="84"/>
        <end position="143"/>
    </location>
</feature>
<dbReference type="STRING" id="104421.E2B253"/>
<feature type="compositionally biased region" description="Basic residues" evidence="9">
    <location>
        <begin position="301"/>
        <end position="315"/>
    </location>
</feature>
<keyword evidence="10" id="KW-1133">Transmembrane helix</keyword>
<dbReference type="InParanoid" id="E2B253"/>
<dbReference type="CDD" id="cd00086">
    <property type="entry name" value="homeodomain"/>
    <property type="match status" value="1"/>
</dbReference>
<dbReference type="GO" id="GO:0005634">
    <property type="term" value="C:nucleus"/>
    <property type="evidence" value="ECO:0007669"/>
    <property type="project" value="UniProtKB-SubCell"/>
</dbReference>
<evidence type="ECO:0000313" key="12">
    <source>
        <dbReference type="EMBL" id="EFN60228.1"/>
    </source>
</evidence>
<evidence type="ECO:0000256" key="2">
    <source>
        <dbReference type="ARBA" id="ARBA00022473"/>
    </source>
</evidence>
<feature type="region of interest" description="Disordered" evidence="9">
    <location>
        <begin position="276"/>
        <end position="319"/>
    </location>
</feature>